<comment type="caution">
    <text evidence="1">The sequence shown here is derived from an EMBL/GenBank/DDBJ whole genome shotgun (WGS) entry which is preliminary data.</text>
</comment>
<organism evidence="1 2">
    <name type="scientific">Gluconobacter oxydans NBRC 3293</name>
    <dbReference type="NCBI Taxonomy" id="1315969"/>
    <lineage>
        <taxon>Bacteria</taxon>
        <taxon>Pseudomonadati</taxon>
        <taxon>Pseudomonadota</taxon>
        <taxon>Alphaproteobacteria</taxon>
        <taxon>Acetobacterales</taxon>
        <taxon>Acetobacteraceae</taxon>
        <taxon>Gluconobacter</taxon>
    </lineage>
</organism>
<name>A0A829X4Z8_GLUOY</name>
<dbReference type="AlphaFoldDB" id="A0A829X4Z8"/>
<evidence type="ECO:0000313" key="2">
    <source>
        <dbReference type="Proteomes" id="UP000484858"/>
    </source>
</evidence>
<protein>
    <submittedName>
        <fullName evidence="1">Uncharacterized protein</fullName>
    </submittedName>
</protein>
<dbReference type="EMBL" id="BARJ01000012">
    <property type="protein sequence ID" value="GEM17900.1"/>
    <property type="molecule type" value="Genomic_DNA"/>
</dbReference>
<proteinExistence type="predicted"/>
<reference evidence="1 2" key="1">
    <citation type="submission" date="2013-04" db="EMBL/GenBank/DDBJ databases">
        <title>Gluconobacter oxydans NBRC 3293 whole genome sequence.</title>
        <authorList>
            <person name="Matsutani M."/>
            <person name="Yakushi T."/>
            <person name="Matsushita K."/>
        </authorList>
    </citation>
    <scope>NUCLEOTIDE SEQUENCE [LARGE SCALE GENOMIC DNA]</scope>
    <source>
        <strain evidence="1 2">NBRC 3293</strain>
    </source>
</reference>
<evidence type="ECO:0000313" key="1">
    <source>
        <dbReference type="EMBL" id="GEM17900.1"/>
    </source>
</evidence>
<gene>
    <name evidence="1" type="ORF">NBRC3293_2397</name>
</gene>
<accession>A0A829X4Z8</accession>
<sequence>MSLRHISECLPRLDFPALTAGMQGRLMAEQTRHATDADFLTAARKIMTDLGTNWERRGYSAVQVRTFLNEFIETAASRRTELARETHMTAMGVEA</sequence>
<dbReference type="Proteomes" id="UP000484858">
    <property type="component" value="Unassembled WGS sequence"/>
</dbReference>